<gene>
    <name evidence="8" type="ORF">PPROV_001110800</name>
</gene>
<dbReference type="InterPro" id="IPR019368">
    <property type="entry name" value="Ribosomal_mS29"/>
</dbReference>
<evidence type="ECO:0000313" key="9">
    <source>
        <dbReference type="Proteomes" id="UP000660262"/>
    </source>
</evidence>
<dbReference type="Pfam" id="PF10236">
    <property type="entry name" value="DAP3"/>
    <property type="match status" value="1"/>
</dbReference>
<evidence type="ECO:0000256" key="7">
    <source>
        <dbReference type="ARBA" id="ARBA00035140"/>
    </source>
</evidence>
<comment type="similarity">
    <text evidence="2">Belongs to the mitochondrion-specific ribosomal protein mS29 family.</text>
</comment>
<comment type="caution">
    <text evidence="8">The sequence shown here is derived from an EMBL/GenBank/DDBJ whole genome shotgun (WGS) entry which is preliminary data.</text>
</comment>
<evidence type="ECO:0000256" key="3">
    <source>
        <dbReference type="ARBA" id="ARBA00022946"/>
    </source>
</evidence>
<keyword evidence="5" id="KW-0496">Mitochondrion</keyword>
<keyword evidence="6" id="KW-0687">Ribonucleoprotein</keyword>
<dbReference type="GO" id="GO:0005763">
    <property type="term" value="C:mitochondrial small ribosomal subunit"/>
    <property type="evidence" value="ECO:0007669"/>
    <property type="project" value="TreeGrafter"/>
</dbReference>
<evidence type="ECO:0000256" key="1">
    <source>
        <dbReference type="ARBA" id="ARBA00004173"/>
    </source>
</evidence>
<keyword evidence="3" id="KW-0809">Transit peptide</keyword>
<accession>A0A830I2X9</accession>
<sequence>MSPPGSHSLSAAMAAMANVSLSKLSSYGSVRALRASSASSSLAPFSLASFSSLSLVDFNVVGEFVPVGSLMDVGASSSSSGSSSGSSGKTKLVKSSVEDVVVSKEASSGGAEKKLGSFLPEVAPSGQQKSQPSGLSSVFAPILGSVSLLGSLSKAKQQDKAAVLVRTSAKDITTRMQQAATQGTTGLMKPALMLGGSAGVGKSVNVALSVAHARSQGWIAMYVPDAALVVNGSDIKTFDYGDEGEKIPPFFDTPKGATTILKNMLQAHGEQLDDMPIPNRPFKERFEFLGESFDELPAGASMDDVATLGSLVRWGVAEHGDATAALIRLRVMLPRLSTAPVLFAVDAYNALFAKTLESYNRTQLPPISLSGEARGATKGAPVRSRNEYAEELDERKNKAIWASQCRATWALRIAHEGAGPPPYTASDAPAEGGAPCVFHLAAWSQTARLASHISNAEARRGIADFAEQASIPRLTPSETRDLLRHYSDIGLLDTPPTETLASEWTILAGGSGKRLRELAETF</sequence>
<evidence type="ECO:0000256" key="5">
    <source>
        <dbReference type="ARBA" id="ARBA00023128"/>
    </source>
</evidence>
<keyword evidence="9" id="KW-1185">Reference proteome</keyword>
<name>A0A830I2X9_9CHLO</name>
<dbReference type="GO" id="GO:0003735">
    <property type="term" value="F:structural constituent of ribosome"/>
    <property type="evidence" value="ECO:0007669"/>
    <property type="project" value="TreeGrafter"/>
</dbReference>
<evidence type="ECO:0000256" key="4">
    <source>
        <dbReference type="ARBA" id="ARBA00022980"/>
    </source>
</evidence>
<protein>
    <recommendedName>
        <fullName evidence="7">Small ribosomal subunit protein mS29</fullName>
    </recommendedName>
</protein>
<evidence type="ECO:0000313" key="8">
    <source>
        <dbReference type="EMBL" id="GHP12380.1"/>
    </source>
</evidence>
<dbReference type="AlphaFoldDB" id="A0A830I2X9"/>
<proteinExistence type="inferred from homology"/>
<comment type="subcellular location">
    <subcellularLocation>
        <location evidence="1">Mitochondrion</location>
    </subcellularLocation>
</comment>
<evidence type="ECO:0000256" key="2">
    <source>
        <dbReference type="ARBA" id="ARBA00009863"/>
    </source>
</evidence>
<dbReference type="OrthoDB" id="274828at2759"/>
<evidence type="ECO:0000256" key="6">
    <source>
        <dbReference type="ARBA" id="ARBA00023274"/>
    </source>
</evidence>
<organism evidence="8 9">
    <name type="scientific">Pycnococcus provasolii</name>
    <dbReference type="NCBI Taxonomy" id="41880"/>
    <lineage>
        <taxon>Eukaryota</taxon>
        <taxon>Viridiplantae</taxon>
        <taxon>Chlorophyta</taxon>
        <taxon>Pseudoscourfieldiophyceae</taxon>
        <taxon>Pseudoscourfieldiales</taxon>
        <taxon>Pycnococcaceae</taxon>
        <taxon>Pycnococcus</taxon>
    </lineage>
</organism>
<dbReference type="PANTHER" id="PTHR12810:SF0">
    <property type="entry name" value="SMALL RIBOSOMAL SUBUNIT PROTEIN MS29"/>
    <property type="match status" value="1"/>
</dbReference>
<dbReference type="PANTHER" id="PTHR12810">
    <property type="entry name" value="MITOCHONDRIAL 28S RIBOSOMAL PROTEIN S29"/>
    <property type="match status" value="1"/>
</dbReference>
<keyword evidence="4" id="KW-0689">Ribosomal protein</keyword>
<reference evidence="8" key="1">
    <citation type="submission" date="2020-10" db="EMBL/GenBank/DDBJ databases">
        <title>Unveiling of a novel bifunctional photoreceptor, Dualchrome1, isolated from a cosmopolitan green alga.</title>
        <authorList>
            <person name="Suzuki S."/>
            <person name="Kawachi M."/>
        </authorList>
    </citation>
    <scope>NUCLEOTIDE SEQUENCE</scope>
    <source>
        <strain evidence="8">NIES 2893</strain>
    </source>
</reference>
<dbReference type="EMBL" id="BNJQ01000041">
    <property type="protein sequence ID" value="GHP12380.1"/>
    <property type="molecule type" value="Genomic_DNA"/>
</dbReference>
<dbReference type="Proteomes" id="UP000660262">
    <property type="component" value="Unassembled WGS sequence"/>
</dbReference>